<dbReference type="GO" id="GO:0005886">
    <property type="term" value="C:plasma membrane"/>
    <property type="evidence" value="ECO:0007669"/>
    <property type="project" value="UniProtKB-SubCell"/>
</dbReference>
<comment type="subcellular location">
    <subcellularLocation>
        <location evidence="1">Cell membrane</location>
        <topology evidence="1">Multi-pass membrane protein</topology>
    </subcellularLocation>
</comment>
<evidence type="ECO:0000256" key="2">
    <source>
        <dbReference type="ARBA" id="ARBA00007400"/>
    </source>
</evidence>
<keyword evidence="4 7" id="KW-0812">Transmembrane</keyword>
<name>E1JRL5_SOLFR</name>
<keyword evidence="10" id="KW-1185">Reference proteome</keyword>
<keyword evidence="3" id="KW-1003">Cell membrane</keyword>
<organism evidence="9 10">
    <name type="scientific">Solidesulfovibrio fructosivorans JJ]</name>
    <dbReference type="NCBI Taxonomy" id="596151"/>
    <lineage>
        <taxon>Bacteria</taxon>
        <taxon>Pseudomonadati</taxon>
        <taxon>Thermodesulfobacteriota</taxon>
        <taxon>Desulfovibrionia</taxon>
        <taxon>Desulfovibrionales</taxon>
        <taxon>Desulfovibrionaceae</taxon>
        <taxon>Solidesulfovibrio</taxon>
    </lineage>
</organism>
<gene>
    <name evidence="9" type="ORF">DesfrDRAFT_0264</name>
</gene>
<dbReference type="PANTHER" id="PTHR40074:SF2">
    <property type="entry name" value="O-ACETYLTRANSFERASE WECH"/>
    <property type="match status" value="1"/>
</dbReference>
<evidence type="ECO:0000256" key="6">
    <source>
        <dbReference type="ARBA" id="ARBA00023136"/>
    </source>
</evidence>
<evidence type="ECO:0000259" key="8">
    <source>
        <dbReference type="Pfam" id="PF01757"/>
    </source>
</evidence>
<evidence type="ECO:0000256" key="3">
    <source>
        <dbReference type="ARBA" id="ARBA00022475"/>
    </source>
</evidence>
<proteinExistence type="inferred from homology"/>
<dbReference type="GO" id="GO:0016413">
    <property type="term" value="F:O-acetyltransferase activity"/>
    <property type="evidence" value="ECO:0007669"/>
    <property type="project" value="TreeGrafter"/>
</dbReference>
<evidence type="ECO:0000313" key="9">
    <source>
        <dbReference type="EMBL" id="EFL53216.1"/>
    </source>
</evidence>
<accession>E1JRL5</accession>
<feature type="transmembrane region" description="Helical" evidence="7">
    <location>
        <begin position="55"/>
        <end position="75"/>
    </location>
</feature>
<evidence type="ECO:0000256" key="7">
    <source>
        <dbReference type="SAM" id="Phobius"/>
    </source>
</evidence>
<dbReference type="AlphaFoldDB" id="E1JRL5"/>
<dbReference type="EMBL" id="AECZ01000001">
    <property type="protein sequence ID" value="EFL53216.1"/>
    <property type="molecule type" value="Genomic_DNA"/>
</dbReference>
<feature type="transmembrane region" description="Helical" evidence="7">
    <location>
        <begin position="130"/>
        <end position="149"/>
    </location>
</feature>
<evidence type="ECO:0000256" key="1">
    <source>
        <dbReference type="ARBA" id="ARBA00004651"/>
    </source>
</evidence>
<feature type="domain" description="Acyltransferase 3" evidence="8">
    <location>
        <begin position="15"/>
        <end position="332"/>
    </location>
</feature>
<keyword evidence="5 7" id="KW-1133">Transmembrane helix</keyword>
<comment type="caution">
    <text evidence="9">The sequence shown here is derived from an EMBL/GenBank/DDBJ whole genome shotgun (WGS) entry which is preliminary data.</text>
</comment>
<dbReference type="STRING" id="596151.DesfrDRAFT_0264"/>
<comment type="similarity">
    <text evidence="2">Belongs to the acyltransferase 3 family.</text>
</comment>
<evidence type="ECO:0000256" key="4">
    <source>
        <dbReference type="ARBA" id="ARBA00022692"/>
    </source>
</evidence>
<reference evidence="9 10" key="1">
    <citation type="submission" date="2010-08" db="EMBL/GenBank/DDBJ databases">
        <title>The draft genome of Desulfovibrio fructosovorans JJ.</title>
        <authorList>
            <consortium name="US DOE Joint Genome Institute (JGI-PGF)"/>
            <person name="Lucas S."/>
            <person name="Copeland A."/>
            <person name="Lapidus A."/>
            <person name="Cheng J.-F."/>
            <person name="Bruce D."/>
            <person name="Goodwin L."/>
            <person name="Pitluck S."/>
            <person name="Land M.L."/>
            <person name="Hauser L."/>
            <person name="Chang Y.-J."/>
            <person name="Jeffries C."/>
            <person name="Wall J.D."/>
            <person name="Stahl D.A."/>
            <person name="Arkin A.P."/>
            <person name="Dehal P."/>
            <person name="Stolyar S.M."/>
            <person name="Hazen T.C."/>
            <person name="Woyke T.J."/>
        </authorList>
    </citation>
    <scope>NUCLEOTIDE SEQUENCE [LARGE SCALE GENOMIC DNA]</scope>
    <source>
        <strain evidence="9 10">JJ</strain>
    </source>
</reference>
<feature type="transmembrane region" description="Helical" evidence="7">
    <location>
        <begin position="312"/>
        <end position="336"/>
    </location>
</feature>
<feature type="transmembrane region" description="Helical" evidence="7">
    <location>
        <begin position="96"/>
        <end position="118"/>
    </location>
</feature>
<dbReference type="InterPro" id="IPR002656">
    <property type="entry name" value="Acyl_transf_3_dom"/>
</dbReference>
<feature type="transmembrane region" description="Helical" evidence="7">
    <location>
        <begin position="218"/>
        <end position="238"/>
    </location>
</feature>
<keyword evidence="9" id="KW-0808">Transferase</keyword>
<dbReference type="eggNOG" id="COG1835">
    <property type="taxonomic scope" value="Bacteria"/>
</dbReference>
<dbReference type="Proteomes" id="UP000006250">
    <property type="component" value="Unassembled WGS sequence"/>
</dbReference>
<sequence length="353" mass="40260">MSTRALVPPEISRRFDVLRTLLVVFIVGVHAEKGIQAYYAQVPDVLRAYLVVLPHNIFRLCVPVFFSISGYLFYLTYKPTVEAYGRMLVKKARTILVPYLLFNAISIALILIFNKIPYIGDFNDLHRDGILKYLFGIYRFPAVYTLWFLRDLYVFFILAPVFYVVSVEIPLLGLVVFWTIWMYVPQHGLPVELSGMFFFYLGCLLSRTRADLDGARRFTIPVCLLYLIVMLTVSYVEYTQGTVAAAYQMLYPQEMILGTVCLWLLTGYSRFGDSPFLLRLSGVSFFVYLTHEPVLSYLIYGTRFIFHPSGSAAGIGYVLLLTILPFVLCVGLGNLLMRYAPAVYAVATGSRQR</sequence>
<keyword evidence="6 7" id="KW-0472">Membrane</keyword>
<dbReference type="PANTHER" id="PTHR40074">
    <property type="entry name" value="O-ACETYLTRANSFERASE WECH"/>
    <property type="match status" value="1"/>
</dbReference>
<evidence type="ECO:0000313" key="10">
    <source>
        <dbReference type="Proteomes" id="UP000006250"/>
    </source>
</evidence>
<dbReference type="GO" id="GO:0009246">
    <property type="term" value="P:enterobacterial common antigen biosynthetic process"/>
    <property type="evidence" value="ECO:0007669"/>
    <property type="project" value="TreeGrafter"/>
</dbReference>
<feature type="transmembrane region" description="Helical" evidence="7">
    <location>
        <begin position="187"/>
        <end position="206"/>
    </location>
</feature>
<evidence type="ECO:0000256" key="5">
    <source>
        <dbReference type="ARBA" id="ARBA00022989"/>
    </source>
</evidence>
<feature type="transmembrane region" description="Helical" evidence="7">
    <location>
        <begin position="277"/>
        <end position="300"/>
    </location>
</feature>
<feature type="transmembrane region" description="Helical" evidence="7">
    <location>
        <begin position="161"/>
        <end position="181"/>
    </location>
</feature>
<dbReference type="Pfam" id="PF01757">
    <property type="entry name" value="Acyl_transf_3"/>
    <property type="match status" value="1"/>
</dbReference>
<dbReference type="OrthoDB" id="265992at2"/>
<keyword evidence="9" id="KW-0012">Acyltransferase</keyword>
<protein>
    <submittedName>
        <fullName evidence="9">Acyltransferase 3</fullName>
    </submittedName>
</protein>